<dbReference type="EMBL" id="CAJNNV010008165">
    <property type="protein sequence ID" value="CAE8595849.1"/>
    <property type="molecule type" value="Genomic_DNA"/>
</dbReference>
<gene>
    <name evidence="1" type="ORF">PGLA1383_LOCUS14341</name>
</gene>
<dbReference type="Proteomes" id="UP000654075">
    <property type="component" value="Unassembled WGS sequence"/>
</dbReference>
<dbReference type="SUPFAM" id="SSF55608">
    <property type="entry name" value="Homing endonucleases"/>
    <property type="match status" value="2"/>
</dbReference>
<evidence type="ECO:0008006" key="3">
    <source>
        <dbReference type="Google" id="ProtNLM"/>
    </source>
</evidence>
<keyword evidence="2" id="KW-1185">Reference proteome</keyword>
<reference evidence="1" key="1">
    <citation type="submission" date="2021-02" db="EMBL/GenBank/DDBJ databases">
        <authorList>
            <person name="Dougan E. K."/>
            <person name="Rhodes N."/>
            <person name="Thang M."/>
            <person name="Chan C."/>
        </authorList>
    </citation>
    <scope>NUCLEOTIDE SEQUENCE</scope>
</reference>
<organism evidence="1 2">
    <name type="scientific">Polarella glacialis</name>
    <name type="common">Dinoflagellate</name>
    <dbReference type="NCBI Taxonomy" id="89957"/>
    <lineage>
        <taxon>Eukaryota</taxon>
        <taxon>Sar</taxon>
        <taxon>Alveolata</taxon>
        <taxon>Dinophyceae</taxon>
        <taxon>Suessiales</taxon>
        <taxon>Suessiaceae</taxon>
        <taxon>Polarella</taxon>
    </lineage>
</organism>
<accession>A0A813E5Y0</accession>
<name>A0A813E5Y0_POLGL</name>
<proteinExistence type="predicted"/>
<evidence type="ECO:0000313" key="2">
    <source>
        <dbReference type="Proteomes" id="UP000654075"/>
    </source>
</evidence>
<dbReference type="AlphaFoldDB" id="A0A813E5Y0"/>
<protein>
    <recommendedName>
        <fullName evidence="3">LAGLIDADG endonuclease</fullName>
    </recommendedName>
</protein>
<sequence>MNAFGKQYKLPFRFVAKDLFSETALRHDLEYCAGFFDGDGCVTGVGRDGTCRLQIGQSASSCEALLLFARLFGGAVYVQRRGKGSAKPMVQWQLGGEACIKAAAALGCHPSVKQSQLQLAASWPKPPLRDTAVKHLRALKDATPKPEDVHCSWSYLAGFFDAEGCISVPAKQRSVVLQIGQKHKAALAAIQSFLGFEFPQYSSHLRSFKGMWHLSLEKTDFSRCVSTRMVSFGLRVKRESAKAALSLEDSNHAVVRAKLAGLSGNQSKSIRLDEEGCFRARAIAAAQTKLYYYSSVGRADLVGQLKLEITHMKERHARLNAEHRISNLRRQVRIMLRTGCVAE</sequence>
<comment type="caution">
    <text evidence="1">The sequence shown here is derived from an EMBL/GenBank/DDBJ whole genome shotgun (WGS) entry which is preliminary data.</text>
</comment>
<dbReference type="InterPro" id="IPR027434">
    <property type="entry name" value="Homing_endonucl"/>
</dbReference>
<evidence type="ECO:0000313" key="1">
    <source>
        <dbReference type="EMBL" id="CAE8595849.1"/>
    </source>
</evidence>
<dbReference type="Gene3D" id="3.10.28.10">
    <property type="entry name" value="Homing endonucleases"/>
    <property type="match status" value="2"/>
</dbReference>